<dbReference type="GeneID" id="5434200"/>
<comment type="similarity">
    <text evidence="3">Belongs to the DEAD box helicase family. DEAH subfamily. DDX11/CHL1 sub-subfamily.</text>
</comment>
<keyword evidence="15" id="KW-0539">Nucleus</keyword>
<reference evidence="25 26" key="3">
    <citation type="journal article" date="2017" name="Mol. Plant Pathol.">
        <title>A gapless genome sequence of the fungus Botrytis cinerea.</title>
        <authorList>
            <person name="Van Kan J.A."/>
            <person name="Stassen J.H."/>
            <person name="Mosbach A."/>
            <person name="Van Der Lee T.A."/>
            <person name="Faino L."/>
            <person name="Farmer A.D."/>
            <person name="Papasotiriou D.G."/>
            <person name="Zhou S."/>
            <person name="Seidl M.F."/>
            <person name="Cottam E."/>
            <person name="Edel D."/>
            <person name="Hahn M."/>
            <person name="Schwartz D.C."/>
            <person name="Dietrich R.A."/>
            <person name="Widdison S."/>
            <person name="Scalliet G."/>
        </authorList>
    </citation>
    <scope>NUCLEOTIDE SEQUENCE [LARGE SCALE GENOMIC DNA]</scope>
    <source>
        <strain evidence="25 26">B05.10</strain>
    </source>
</reference>
<evidence type="ECO:0000256" key="12">
    <source>
        <dbReference type="ARBA" id="ARBA00023014"/>
    </source>
</evidence>
<evidence type="ECO:0000256" key="6">
    <source>
        <dbReference type="ARBA" id="ARBA00022723"/>
    </source>
</evidence>
<keyword evidence="7" id="KW-0547">Nucleotide-binding</keyword>
<dbReference type="NCBIfam" id="TIGR00604">
    <property type="entry name" value="rad3"/>
    <property type="match status" value="1"/>
</dbReference>
<organism evidence="25 26">
    <name type="scientific">Botryotinia fuckeliana (strain B05.10)</name>
    <name type="common">Noble rot fungus</name>
    <name type="synonym">Botrytis cinerea</name>
    <dbReference type="NCBI Taxonomy" id="332648"/>
    <lineage>
        <taxon>Eukaryota</taxon>
        <taxon>Fungi</taxon>
        <taxon>Dikarya</taxon>
        <taxon>Ascomycota</taxon>
        <taxon>Pezizomycotina</taxon>
        <taxon>Leotiomycetes</taxon>
        <taxon>Helotiales</taxon>
        <taxon>Sclerotiniaceae</taxon>
        <taxon>Botrytis</taxon>
    </lineage>
</organism>
<dbReference type="InterPro" id="IPR027417">
    <property type="entry name" value="P-loop_NTPase"/>
</dbReference>
<dbReference type="GO" id="GO:0007064">
    <property type="term" value="P:mitotic sister chromatid cohesion"/>
    <property type="evidence" value="ECO:0007669"/>
    <property type="project" value="EnsemblFungi"/>
</dbReference>
<sequence length="951" mass="105203">MNLSNNTSDMDTEIEIHSPGRDWHHPYTPYPIQETFMQTVWEVLEEGKIGILESPTGTGKSLSLICGGVTWLRGWKGRVFEGLLEGGGGGDGGNGEGIASSTEPEWVIEAARERRKRELVSRREEMERRLERIRERERKDRDRMAGKGDGRSGKRRKIGGDGNGDVNGESAGKNEDEFLLDDWDSDGEAGGSGKKGTGDETIFSKETLELKKSVGLWSQGVEDEDEEPDDEMKIFYCSRTHSQLTQFINELRRVEFPPSIPPSDTSSKASDEKKEPLHEHLKHLTLGSRKNLCINPKVNKLNSVTAINERCAELQQSSTPKEQKCPHLPNKDNKSLVNTFRDHALATIRDIEDMGSLGKEISICPYYASRAAIKPAEIVTLPYPLLLQKSAREALGISLKGHVVIIDEAHNLMDAIAGIYGTEMELRELKLAKEMLGNYFRKFAKRLGGKNRIYVAQTIRVVDSLVGYLVRMLEGSAIDGVVSQKDLLSGKGADQIDLFKLIRYLQESKLARKVESYTDHIRISQPQTSVSSSKNKGPPKSTPILHTLTSLLLALTHPTSEGQLFFLKHENDVTLKFQLLNPAIHFDSIVSSARAVILAGGTMSPFSDYTSILFPSVPAHKIKTLSCGHVIPSSNLFASVVSKGPTGYPFKWTFENRANTEMMDELGRVLVNVCTVVPGGVVVFFPSYRVLDTILARFAVVQQGNNNSTSKPKSLLQRLEEKKTVVREAKEESVEEILRRYGNAIAEGKGGLLFSVVGGKLSEGINFSDDLGRAVVIVGLPFPNARTAEWRRRLRFVEESAVARLSGDYLGSASSSLTRLGLKGGYVEKEKDEEVENGETGRSQNTEPQIQIPIPHEIQAQIAHKAKEEAKDFFENVCMRAVNQSVGRAIRHRGDWAGILMVDERFRGEGVRGKLAGWIREGVKGVKEEDQGFGRVVGGLGAFVRGRRGGV</sequence>
<evidence type="ECO:0000256" key="13">
    <source>
        <dbReference type="ARBA" id="ARBA00023125"/>
    </source>
</evidence>
<dbReference type="GO" id="GO:0003677">
    <property type="term" value="F:DNA binding"/>
    <property type="evidence" value="ECO:0007669"/>
    <property type="project" value="UniProtKB-KW"/>
</dbReference>
<keyword evidence="6" id="KW-0479">Metal-binding</keyword>
<dbReference type="AlphaFoldDB" id="A0A384K3X5"/>
<dbReference type="GO" id="GO:0046872">
    <property type="term" value="F:metal ion binding"/>
    <property type="evidence" value="ECO:0007669"/>
    <property type="project" value="UniProtKB-KW"/>
</dbReference>
<dbReference type="InterPro" id="IPR006555">
    <property type="entry name" value="ATP-dep_Helicase_C"/>
</dbReference>
<evidence type="ECO:0000256" key="20">
    <source>
        <dbReference type="ARBA" id="ARBA00045008"/>
    </source>
</evidence>
<protein>
    <recommendedName>
        <fullName evidence="5">ATP-dependent DNA helicase CHL1</fullName>
        <ecNumber evidence="18">5.6.2.3</ecNumber>
    </recommendedName>
    <alternativeName>
        <fullName evidence="4">ATP-dependent DNA helicase chl1</fullName>
    </alternativeName>
    <alternativeName>
        <fullName evidence="17">Chromosome loss protein 1</fullName>
    </alternativeName>
    <alternativeName>
        <fullName evidence="19 20">DNA 5'-3' helicase CHL1</fullName>
    </alternativeName>
</protein>
<dbReference type="GO" id="GO:0000785">
    <property type="term" value="C:chromatin"/>
    <property type="evidence" value="ECO:0007669"/>
    <property type="project" value="EnsemblFungi"/>
</dbReference>
<evidence type="ECO:0000256" key="23">
    <source>
        <dbReference type="SAM" id="MobiDB-lite"/>
    </source>
</evidence>
<reference evidence="25 26" key="1">
    <citation type="journal article" date="2011" name="PLoS Genet.">
        <title>Genomic analysis of the necrotrophic fungal pathogens Sclerotinia sclerotiorum and Botrytis cinerea.</title>
        <authorList>
            <person name="Amselem J."/>
            <person name="Cuomo C.A."/>
            <person name="van Kan J.A."/>
            <person name="Viaud M."/>
            <person name="Benito E.P."/>
            <person name="Couloux A."/>
            <person name="Coutinho P.M."/>
            <person name="de Vries R.P."/>
            <person name="Dyer P.S."/>
            <person name="Fillinger S."/>
            <person name="Fournier E."/>
            <person name="Gout L."/>
            <person name="Hahn M."/>
            <person name="Kohn L."/>
            <person name="Lapalu N."/>
            <person name="Plummer K.M."/>
            <person name="Pradier J.M."/>
            <person name="Quevillon E."/>
            <person name="Sharon A."/>
            <person name="Simon A."/>
            <person name="ten Have A."/>
            <person name="Tudzynski B."/>
            <person name="Tudzynski P."/>
            <person name="Wincker P."/>
            <person name="Andrew M."/>
            <person name="Anthouard V."/>
            <person name="Beever R.E."/>
            <person name="Beffa R."/>
            <person name="Benoit I."/>
            <person name="Bouzid O."/>
            <person name="Brault B."/>
            <person name="Chen Z."/>
            <person name="Choquer M."/>
            <person name="Collemare J."/>
            <person name="Cotton P."/>
            <person name="Danchin E.G."/>
            <person name="Da Silva C."/>
            <person name="Gautier A."/>
            <person name="Giraud C."/>
            <person name="Giraud T."/>
            <person name="Gonzalez C."/>
            <person name="Grossetete S."/>
            <person name="Guldener U."/>
            <person name="Henrissat B."/>
            <person name="Howlett B.J."/>
            <person name="Kodira C."/>
            <person name="Kretschmer M."/>
            <person name="Lappartient A."/>
            <person name="Leroch M."/>
            <person name="Levis C."/>
            <person name="Mauceli E."/>
            <person name="Neuveglise C."/>
            <person name="Oeser B."/>
            <person name="Pearson M."/>
            <person name="Poulain J."/>
            <person name="Poussereau N."/>
            <person name="Quesneville H."/>
            <person name="Rascle C."/>
            <person name="Schumacher J."/>
            <person name="Segurens B."/>
            <person name="Sexton A."/>
            <person name="Silva E."/>
            <person name="Sirven C."/>
            <person name="Soanes D.M."/>
            <person name="Talbot N.J."/>
            <person name="Templeton M."/>
            <person name="Yandava C."/>
            <person name="Yarden O."/>
            <person name="Zeng Q."/>
            <person name="Rollins J.A."/>
            <person name="Lebrun M.H."/>
            <person name="Dickman M."/>
        </authorList>
    </citation>
    <scope>NUCLEOTIDE SEQUENCE [LARGE SCALE GENOMIC DNA]</scope>
    <source>
        <strain evidence="25 26">B05.10</strain>
    </source>
</reference>
<dbReference type="GO" id="GO:0045005">
    <property type="term" value="P:DNA-templated DNA replication maintenance of fidelity"/>
    <property type="evidence" value="ECO:0007669"/>
    <property type="project" value="EnsemblFungi"/>
</dbReference>
<dbReference type="OrthoDB" id="267079at2759"/>
<feature type="compositionally biased region" description="Acidic residues" evidence="23">
    <location>
        <begin position="177"/>
        <end position="187"/>
    </location>
</feature>
<keyword evidence="13" id="KW-0238">DNA-binding</keyword>
<dbReference type="SMART" id="SM00488">
    <property type="entry name" value="DEXDc2"/>
    <property type="match status" value="1"/>
</dbReference>
<evidence type="ECO:0000256" key="18">
    <source>
        <dbReference type="ARBA" id="ARBA00044969"/>
    </source>
</evidence>
<feature type="compositionally biased region" description="Basic and acidic residues" evidence="23">
    <location>
        <begin position="136"/>
        <end position="152"/>
    </location>
</feature>
<evidence type="ECO:0000256" key="4">
    <source>
        <dbReference type="ARBA" id="ARBA00016387"/>
    </source>
</evidence>
<evidence type="ECO:0000256" key="15">
    <source>
        <dbReference type="ARBA" id="ARBA00023242"/>
    </source>
</evidence>
<comment type="cofactor">
    <cofactor evidence="1">
        <name>[4Fe-4S] cluster</name>
        <dbReference type="ChEBI" id="CHEBI:49883"/>
    </cofactor>
</comment>
<dbReference type="GO" id="GO:0005524">
    <property type="term" value="F:ATP binding"/>
    <property type="evidence" value="ECO:0007669"/>
    <property type="project" value="UniProtKB-KW"/>
</dbReference>
<feature type="region of interest" description="Disordered" evidence="23">
    <location>
        <begin position="86"/>
        <end position="105"/>
    </location>
</feature>
<dbReference type="VEuPathDB" id="FungiDB:Bcin15g00970"/>
<comment type="function">
    <text evidence="21">ATP-dependent DNA helicase important for chromosome transmission and normal cell cycle progression in G(2)/M. May have a role in changing DNA topology to allow the loading of proteins involved in maintaining sister chromatid cohesion in the vicinity of the centromeres. Has a specific role in chromosome segregation during meiosis II.</text>
</comment>
<dbReference type="GO" id="GO:0016818">
    <property type="term" value="F:hydrolase activity, acting on acid anhydrides, in phosphorus-containing anhydrides"/>
    <property type="evidence" value="ECO:0007669"/>
    <property type="project" value="InterPro"/>
</dbReference>
<feature type="compositionally biased region" description="Gly residues" evidence="23">
    <location>
        <begin position="86"/>
        <end position="96"/>
    </location>
</feature>
<evidence type="ECO:0000256" key="1">
    <source>
        <dbReference type="ARBA" id="ARBA00001966"/>
    </source>
</evidence>
<comment type="catalytic activity">
    <reaction evidence="22">
        <text>ATP + H2O = ADP + phosphate + H(+)</text>
        <dbReference type="Rhea" id="RHEA:13065"/>
        <dbReference type="ChEBI" id="CHEBI:15377"/>
        <dbReference type="ChEBI" id="CHEBI:15378"/>
        <dbReference type="ChEBI" id="CHEBI:30616"/>
        <dbReference type="ChEBI" id="CHEBI:43474"/>
        <dbReference type="ChEBI" id="CHEBI:456216"/>
        <dbReference type="EC" id="5.6.2.3"/>
    </reaction>
</comment>
<evidence type="ECO:0000256" key="14">
    <source>
        <dbReference type="ARBA" id="ARBA00023235"/>
    </source>
</evidence>
<keyword evidence="10" id="KW-0067">ATP-binding</keyword>
<keyword evidence="14" id="KW-0413">Isomerase</keyword>
<evidence type="ECO:0000256" key="19">
    <source>
        <dbReference type="ARBA" id="ARBA00044998"/>
    </source>
</evidence>
<comment type="subcellular location">
    <subcellularLocation>
        <location evidence="2">Nucleus</location>
    </subcellularLocation>
</comment>
<evidence type="ECO:0000256" key="2">
    <source>
        <dbReference type="ARBA" id="ARBA00004123"/>
    </source>
</evidence>
<feature type="domain" description="Helicase ATP-binding" evidence="24">
    <location>
        <begin position="19"/>
        <end position="463"/>
    </location>
</feature>
<evidence type="ECO:0000256" key="9">
    <source>
        <dbReference type="ARBA" id="ARBA00022806"/>
    </source>
</evidence>
<dbReference type="RefSeq" id="XP_024553199.1">
    <property type="nucleotide sequence ID" value="XM_024697384.1"/>
</dbReference>
<dbReference type="InterPro" id="IPR010614">
    <property type="entry name" value="RAD3-like_helicase_DEAD"/>
</dbReference>
<evidence type="ECO:0000313" key="25">
    <source>
        <dbReference type="EMBL" id="ATZ57523.1"/>
    </source>
</evidence>
<dbReference type="EC" id="5.6.2.3" evidence="18"/>
<evidence type="ECO:0000256" key="22">
    <source>
        <dbReference type="ARBA" id="ARBA00048954"/>
    </source>
</evidence>
<dbReference type="GO" id="GO:0034085">
    <property type="term" value="P:establishment of sister chromatid cohesion"/>
    <property type="evidence" value="ECO:0007669"/>
    <property type="project" value="EnsemblFungi"/>
</dbReference>
<feature type="region of interest" description="Disordered" evidence="23">
    <location>
        <begin position="255"/>
        <end position="276"/>
    </location>
</feature>
<dbReference type="GO" id="GO:0031571">
    <property type="term" value="P:mitotic G1 DNA damage checkpoint signaling"/>
    <property type="evidence" value="ECO:0007669"/>
    <property type="project" value="EnsemblFungi"/>
</dbReference>
<keyword evidence="11" id="KW-0408">Iron</keyword>
<dbReference type="PANTHER" id="PTHR11472">
    <property type="entry name" value="DNA REPAIR DEAD HELICASE RAD3/XP-D SUBFAMILY MEMBER"/>
    <property type="match status" value="1"/>
</dbReference>
<keyword evidence="16" id="KW-0131">Cell cycle</keyword>
<dbReference type="InterPro" id="IPR045028">
    <property type="entry name" value="DinG/Rad3-like"/>
</dbReference>
<evidence type="ECO:0000256" key="16">
    <source>
        <dbReference type="ARBA" id="ARBA00023306"/>
    </source>
</evidence>
<gene>
    <name evidence="25" type="primary">Bcchl1</name>
    <name evidence="25" type="ORF">BCIN_15g00970</name>
</gene>
<dbReference type="Pfam" id="PF06733">
    <property type="entry name" value="DEAD_2"/>
    <property type="match status" value="1"/>
</dbReference>
<evidence type="ECO:0000256" key="21">
    <source>
        <dbReference type="ARBA" id="ARBA00045702"/>
    </source>
</evidence>
<proteinExistence type="inferred from homology"/>
<dbReference type="SMART" id="SM00491">
    <property type="entry name" value="HELICc2"/>
    <property type="match status" value="1"/>
</dbReference>
<dbReference type="GO" id="GO:0043139">
    <property type="term" value="F:5'-3' DNA helicase activity"/>
    <property type="evidence" value="ECO:0007669"/>
    <property type="project" value="UniProtKB-EC"/>
</dbReference>
<evidence type="ECO:0000256" key="17">
    <source>
        <dbReference type="ARBA" id="ARBA00029709"/>
    </source>
</evidence>
<dbReference type="SUPFAM" id="SSF52540">
    <property type="entry name" value="P-loop containing nucleoside triphosphate hydrolases"/>
    <property type="match status" value="1"/>
</dbReference>
<accession>A0A384K3X5</accession>
<evidence type="ECO:0000259" key="24">
    <source>
        <dbReference type="PROSITE" id="PS51193"/>
    </source>
</evidence>
<dbReference type="PANTHER" id="PTHR11472:SF41">
    <property type="entry name" value="ATP-DEPENDENT DNA HELICASE DDX11-RELATED"/>
    <property type="match status" value="1"/>
</dbReference>
<dbReference type="EMBL" id="CP009819">
    <property type="protein sequence ID" value="ATZ57523.1"/>
    <property type="molecule type" value="Genomic_DNA"/>
</dbReference>
<evidence type="ECO:0000256" key="3">
    <source>
        <dbReference type="ARBA" id="ARBA00008435"/>
    </source>
</evidence>
<dbReference type="GO" id="GO:0035861">
    <property type="term" value="C:site of double-strand break"/>
    <property type="evidence" value="ECO:0007669"/>
    <property type="project" value="EnsemblFungi"/>
</dbReference>
<feature type="region of interest" description="Disordered" evidence="23">
    <location>
        <begin position="136"/>
        <end position="201"/>
    </location>
</feature>
<name>A0A384K3X5_BOTFB</name>
<dbReference type="GO" id="GO:0036297">
    <property type="term" value="P:interstrand cross-link repair"/>
    <property type="evidence" value="ECO:0007669"/>
    <property type="project" value="EnsemblFungi"/>
</dbReference>
<dbReference type="KEGG" id="bfu:BCIN_15g00970"/>
<dbReference type="Gene3D" id="3.40.50.300">
    <property type="entry name" value="P-loop containing nucleotide triphosphate hydrolases"/>
    <property type="match status" value="3"/>
</dbReference>
<reference evidence="25 26" key="2">
    <citation type="journal article" date="2012" name="Eukaryot. Cell">
        <title>Genome update of Botrytis cinerea strains B05.10 and T4.</title>
        <authorList>
            <person name="Staats M."/>
            <person name="van Kan J.A."/>
        </authorList>
    </citation>
    <scope>NUCLEOTIDE SEQUENCE [LARGE SCALE GENOMIC DNA]</scope>
    <source>
        <strain evidence="25 26">B05.10</strain>
    </source>
</reference>
<keyword evidence="8" id="KW-0378">Hydrolase</keyword>
<feature type="region of interest" description="Disordered" evidence="23">
    <location>
        <begin position="828"/>
        <end position="849"/>
    </location>
</feature>
<evidence type="ECO:0000256" key="10">
    <source>
        <dbReference type="ARBA" id="ARBA00022840"/>
    </source>
</evidence>
<dbReference type="FunFam" id="3.40.50.300:FF:002774">
    <property type="entry name" value="ATP-dependent DNA helicase chl1"/>
    <property type="match status" value="1"/>
</dbReference>
<evidence type="ECO:0000256" key="5">
    <source>
        <dbReference type="ARBA" id="ARBA00017386"/>
    </source>
</evidence>
<dbReference type="InterPro" id="IPR006554">
    <property type="entry name" value="Helicase-like_DEXD_c2"/>
</dbReference>
<dbReference type="GO" id="GO:0005634">
    <property type="term" value="C:nucleus"/>
    <property type="evidence" value="ECO:0007669"/>
    <property type="project" value="UniProtKB-SubCell"/>
</dbReference>
<dbReference type="Proteomes" id="UP000001798">
    <property type="component" value="Chromosome 15"/>
</dbReference>
<dbReference type="PROSITE" id="PS51193">
    <property type="entry name" value="HELICASE_ATP_BIND_2"/>
    <property type="match status" value="1"/>
</dbReference>
<evidence type="ECO:0000256" key="7">
    <source>
        <dbReference type="ARBA" id="ARBA00022741"/>
    </source>
</evidence>
<dbReference type="InterPro" id="IPR014013">
    <property type="entry name" value="Helic_SF1/SF2_ATP-bd_DinG/Rad3"/>
</dbReference>
<evidence type="ECO:0000313" key="26">
    <source>
        <dbReference type="Proteomes" id="UP000001798"/>
    </source>
</evidence>
<keyword evidence="12" id="KW-0411">Iron-sulfur</keyword>
<keyword evidence="26" id="KW-1185">Reference proteome</keyword>
<dbReference type="InterPro" id="IPR013020">
    <property type="entry name" value="Rad3/Chl1-like"/>
</dbReference>
<dbReference type="Pfam" id="PF13307">
    <property type="entry name" value="Helicase_C_2"/>
    <property type="match status" value="2"/>
</dbReference>
<keyword evidence="9" id="KW-0347">Helicase</keyword>
<evidence type="ECO:0000256" key="8">
    <source>
        <dbReference type="ARBA" id="ARBA00022801"/>
    </source>
</evidence>
<dbReference type="GO" id="GO:0051536">
    <property type="term" value="F:iron-sulfur cluster binding"/>
    <property type="evidence" value="ECO:0007669"/>
    <property type="project" value="UniProtKB-KW"/>
</dbReference>
<evidence type="ECO:0000256" key="11">
    <source>
        <dbReference type="ARBA" id="ARBA00023004"/>
    </source>
</evidence>